<dbReference type="RefSeq" id="WP_161919909.1">
    <property type="nucleotide sequence ID" value="NZ_JAACYS010000013.1"/>
</dbReference>
<dbReference type="Pfam" id="PF13561">
    <property type="entry name" value="adh_short_C2"/>
    <property type="match status" value="1"/>
</dbReference>
<protein>
    <submittedName>
        <fullName evidence="1">SDR family oxidoreductase</fullName>
    </submittedName>
</protein>
<dbReference type="InterPro" id="IPR002347">
    <property type="entry name" value="SDR_fam"/>
</dbReference>
<evidence type="ECO:0000313" key="2">
    <source>
        <dbReference type="Proteomes" id="UP000743899"/>
    </source>
</evidence>
<reference evidence="1 2" key="1">
    <citation type="submission" date="2020-01" db="EMBL/GenBank/DDBJ databases">
        <title>A novel Bacillus sp. from Pasinler.</title>
        <authorList>
            <person name="Adiguzel A."/>
            <person name="Ay H."/>
            <person name="Baltaci M.O."/>
        </authorList>
    </citation>
    <scope>NUCLEOTIDE SEQUENCE [LARGE SCALE GENOMIC DNA]</scope>
    <source>
        <strain evidence="1 2">P1</strain>
    </source>
</reference>
<dbReference type="Proteomes" id="UP000743899">
    <property type="component" value="Unassembled WGS sequence"/>
</dbReference>
<dbReference type="EMBL" id="JAACYS010000013">
    <property type="protein sequence ID" value="NCU17066.1"/>
    <property type="molecule type" value="Genomic_DNA"/>
</dbReference>
<dbReference type="PANTHER" id="PTHR42820:SF1">
    <property type="entry name" value="SHORT-CHAIN DEHYDROGENASE_REDUCTASE FAMILY PROTEIN"/>
    <property type="match status" value="1"/>
</dbReference>
<dbReference type="PANTHER" id="PTHR42820">
    <property type="entry name" value="SHORT-CHAIN DEHYDROGENASE REDUCTASE"/>
    <property type="match status" value="1"/>
</dbReference>
<gene>
    <name evidence="1" type="ORF">GW534_04665</name>
</gene>
<sequence length="158" mass="17277">MGRWQLLQGAAGGQGAAEARLFAKEGAKVVATDFNYELLEQTIKSINDEIGSEGVLGLKHNVASEEDWETVVSETVNRFGKVDILINNAGILGSLSTDITGYSREDFEKVMEVNTTGKFLGIRAAVPEMKKNGGSSIVILPFEHDFKKHFIPINQLHN</sequence>
<comment type="caution">
    <text evidence="1">The sequence shown here is derived from an EMBL/GenBank/DDBJ whole genome shotgun (WGS) entry which is preliminary data.</text>
</comment>
<dbReference type="InterPro" id="IPR036291">
    <property type="entry name" value="NAD(P)-bd_dom_sf"/>
</dbReference>
<name>A0ABX0A141_9BACI</name>
<accession>A0ABX0A141</accession>
<organism evidence="1 2">
    <name type="scientific">Pallidibacillus pasinlerensis</name>
    <dbReference type="NCBI Taxonomy" id="2703818"/>
    <lineage>
        <taxon>Bacteria</taxon>
        <taxon>Bacillati</taxon>
        <taxon>Bacillota</taxon>
        <taxon>Bacilli</taxon>
        <taxon>Bacillales</taxon>
        <taxon>Bacillaceae</taxon>
        <taxon>Pallidibacillus</taxon>
    </lineage>
</organism>
<dbReference type="SUPFAM" id="SSF51735">
    <property type="entry name" value="NAD(P)-binding Rossmann-fold domains"/>
    <property type="match status" value="1"/>
</dbReference>
<dbReference type="Gene3D" id="3.40.50.720">
    <property type="entry name" value="NAD(P)-binding Rossmann-like Domain"/>
    <property type="match status" value="1"/>
</dbReference>
<dbReference type="PRINTS" id="PR00081">
    <property type="entry name" value="GDHRDH"/>
</dbReference>
<evidence type="ECO:0000313" key="1">
    <source>
        <dbReference type="EMBL" id="NCU17066.1"/>
    </source>
</evidence>
<proteinExistence type="predicted"/>
<keyword evidence="2" id="KW-1185">Reference proteome</keyword>